<feature type="transmembrane region" description="Helical" evidence="1">
    <location>
        <begin position="20"/>
        <end position="38"/>
    </location>
</feature>
<evidence type="ECO:0000313" key="2">
    <source>
        <dbReference type="EMBL" id="CDM27638.1"/>
    </source>
</evidence>
<dbReference type="AlphaFoldDB" id="W6PTU5"/>
<dbReference type="OMA" id="SEILMGW"/>
<evidence type="ECO:0000313" key="3">
    <source>
        <dbReference type="Proteomes" id="UP000030686"/>
    </source>
</evidence>
<dbReference type="GO" id="GO:0006506">
    <property type="term" value="P:GPI anchor biosynthetic process"/>
    <property type="evidence" value="ECO:0007669"/>
    <property type="project" value="InterPro"/>
</dbReference>
<keyword evidence="1" id="KW-0472">Membrane</keyword>
<dbReference type="PANTHER" id="PTHR31410">
    <property type="entry name" value="TRANSMEMBRANE PROTEIN 246"/>
    <property type="match status" value="1"/>
</dbReference>
<dbReference type="GO" id="GO:0000139">
    <property type="term" value="C:Golgi membrane"/>
    <property type="evidence" value="ECO:0007669"/>
    <property type="project" value="InterPro"/>
</dbReference>
<dbReference type="OrthoDB" id="2016523at2759"/>
<dbReference type="Proteomes" id="UP000030686">
    <property type="component" value="Unassembled WGS sequence"/>
</dbReference>
<dbReference type="EMBL" id="HG792015">
    <property type="protein sequence ID" value="CDM27638.1"/>
    <property type="molecule type" value="Genomic_DNA"/>
</dbReference>
<dbReference type="GO" id="GO:0016757">
    <property type="term" value="F:glycosyltransferase activity"/>
    <property type="evidence" value="ECO:0007669"/>
    <property type="project" value="InterPro"/>
</dbReference>
<dbReference type="InterPro" id="IPR029675">
    <property type="entry name" value="PGAP4"/>
</dbReference>
<keyword evidence="3" id="KW-1185">Reference proteome</keyword>
<proteinExistence type="predicted"/>
<organism evidence="2 3">
    <name type="scientific">Penicillium roqueforti (strain FM164)</name>
    <dbReference type="NCBI Taxonomy" id="1365484"/>
    <lineage>
        <taxon>Eukaryota</taxon>
        <taxon>Fungi</taxon>
        <taxon>Dikarya</taxon>
        <taxon>Ascomycota</taxon>
        <taxon>Pezizomycotina</taxon>
        <taxon>Eurotiomycetes</taxon>
        <taxon>Eurotiomycetidae</taxon>
        <taxon>Eurotiales</taxon>
        <taxon>Aspergillaceae</taxon>
        <taxon>Penicillium</taxon>
    </lineage>
</organism>
<accession>W6PTU5</accession>
<gene>
    <name evidence="2" type="ORF">PROQFM164_S01g001449</name>
</gene>
<dbReference type="CDD" id="cd22189">
    <property type="entry name" value="PGAP4-like_fungal"/>
    <property type="match status" value="1"/>
</dbReference>
<keyword evidence="2" id="KW-0808">Transferase</keyword>
<dbReference type="PANTHER" id="PTHR31410:SF1">
    <property type="entry name" value="POST-GPI ATTACHMENT TO PROTEINS FACTOR 4"/>
    <property type="match status" value="1"/>
</dbReference>
<feature type="transmembrane region" description="Helical" evidence="1">
    <location>
        <begin position="259"/>
        <end position="280"/>
    </location>
</feature>
<name>W6PTU5_PENRF</name>
<reference evidence="2" key="1">
    <citation type="journal article" date="2014" name="Nat. Commun.">
        <title>Multiple recent horizontal transfers of a large genomic region in cheese making fungi.</title>
        <authorList>
            <person name="Cheeseman K."/>
            <person name="Ropars J."/>
            <person name="Renault P."/>
            <person name="Dupont J."/>
            <person name="Gouzy J."/>
            <person name="Branca A."/>
            <person name="Abraham A.L."/>
            <person name="Ceppi M."/>
            <person name="Conseiller E."/>
            <person name="Debuchy R."/>
            <person name="Malagnac F."/>
            <person name="Goarin A."/>
            <person name="Silar P."/>
            <person name="Lacoste S."/>
            <person name="Sallet E."/>
            <person name="Bensimon A."/>
            <person name="Giraud T."/>
            <person name="Brygoo Y."/>
        </authorList>
    </citation>
    <scope>NUCLEOTIDE SEQUENCE [LARGE SCALE GENOMIC DNA]</scope>
    <source>
        <strain evidence="2">FM164</strain>
    </source>
</reference>
<feature type="transmembrane region" description="Helical" evidence="1">
    <location>
        <begin position="292"/>
        <end position="313"/>
    </location>
</feature>
<sequence>MLLNRLVPTSGLSAISSVQVLRTFLFFPFFYVLLIMAARRQSSRDPSSIFFDPTKAYDPVYSAIRLEQAASFIDKANNATESQIQRGPRQPKFCLGIATIARKGASYFQATVGTFLEGLSEEERADIHLILFIAHTDPSQHPAYTEPWLYKLADEVLLYNASEIDIDHIRSLETNEAKIAGREKALFDYTYLLNACANIDTPYVIMLEDDLVALDGWYHRTKAALSSAEEQTREMGAANWLYLRLFYTEEYFGWNGEEWLTYLFFSILVVCFVACVPLVLRQFNHHARSFLPNMTIIIWSGIFTPLLIGLFFAMGRVTMLPRANGVHQMPRFGCCSQAFVFPQSRIPELVGLYTSKHIGYVDVLTEEYANARNEIRWAVTPSIVQHVGRKSSKGVDNDISSHVKIKSKAELTVVEKLWNFEFEMNDAEALRAEHDAVKQRGGS</sequence>
<keyword evidence="1" id="KW-0812">Transmembrane</keyword>
<evidence type="ECO:0000256" key="1">
    <source>
        <dbReference type="SAM" id="Phobius"/>
    </source>
</evidence>
<keyword evidence="1" id="KW-1133">Transmembrane helix</keyword>
<protein>
    <submittedName>
        <fullName evidence="2">Glycosyl transferase, family 54</fullName>
    </submittedName>
</protein>